<reference evidence="2 3" key="1">
    <citation type="submission" date="2019-05" db="EMBL/GenBank/DDBJ databases">
        <title>Another draft genome of Portunus trituberculatus and its Hox gene families provides insights of decapod evolution.</title>
        <authorList>
            <person name="Jeong J.-H."/>
            <person name="Song I."/>
            <person name="Kim S."/>
            <person name="Choi T."/>
            <person name="Kim D."/>
            <person name="Ryu S."/>
            <person name="Kim W."/>
        </authorList>
    </citation>
    <scope>NUCLEOTIDE SEQUENCE [LARGE SCALE GENOMIC DNA]</scope>
    <source>
        <tissue evidence="2">Muscle</tissue>
    </source>
</reference>
<feature type="compositionally biased region" description="Acidic residues" evidence="1">
    <location>
        <begin position="101"/>
        <end position="130"/>
    </location>
</feature>
<feature type="compositionally biased region" description="Basic residues" evidence="1">
    <location>
        <begin position="82"/>
        <end position="91"/>
    </location>
</feature>
<sequence>MRQRLGNQVETSAREAGEGEKLRRRKLHERDNERKRRGLRIECVCHFVHQSRKGEEEGGRERDAKENWAMMLVKRRNDAKREKKKERKREKKMKDLWIREEEMEDGENEQQQEEEEEEKEEEENEEEEKEEERLVPGRRRARVTAVTSRVYCATRGPTPPGIKTGRSERASAAEVRISLPFFFLFITEGDALPCC</sequence>
<feature type="compositionally biased region" description="Basic and acidic residues" evidence="1">
    <location>
        <begin position="12"/>
        <end position="21"/>
    </location>
</feature>
<protein>
    <submittedName>
        <fullName evidence="2">Uncharacterized protein</fullName>
    </submittedName>
</protein>
<name>A0A5B7H6B3_PORTR</name>
<evidence type="ECO:0000313" key="2">
    <source>
        <dbReference type="EMBL" id="MPC65643.1"/>
    </source>
</evidence>
<keyword evidence="3" id="KW-1185">Reference proteome</keyword>
<feature type="compositionally biased region" description="Polar residues" evidence="1">
    <location>
        <begin position="1"/>
        <end position="11"/>
    </location>
</feature>
<gene>
    <name evidence="2" type="ORF">E2C01_059781</name>
</gene>
<comment type="caution">
    <text evidence="2">The sequence shown here is derived from an EMBL/GenBank/DDBJ whole genome shotgun (WGS) entry which is preliminary data.</text>
</comment>
<organism evidence="2 3">
    <name type="scientific">Portunus trituberculatus</name>
    <name type="common">Swimming crab</name>
    <name type="synonym">Neptunus trituberculatus</name>
    <dbReference type="NCBI Taxonomy" id="210409"/>
    <lineage>
        <taxon>Eukaryota</taxon>
        <taxon>Metazoa</taxon>
        <taxon>Ecdysozoa</taxon>
        <taxon>Arthropoda</taxon>
        <taxon>Crustacea</taxon>
        <taxon>Multicrustacea</taxon>
        <taxon>Malacostraca</taxon>
        <taxon>Eumalacostraca</taxon>
        <taxon>Eucarida</taxon>
        <taxon>Decapoda</taxon>
        <taxon>Pleocyemata</taxon>
        <taxon>Brachyura</taxon>
        <taxon>Eubrachyura</taxon>
        <taxon>Portunoidea</taxon>
        <taxon>Portunidae</taxon>
        <taxon>Portuninae</taxon>
        <taxon>Portunus</taxon>
    </lineage>
</organism>
<proteinExistence type="predicted"/>
<accession>A0A5B7H6B3</accession>
<dbReference type="Proteomes" id="UP000324222">
    <property type="component" value="Unassembled WGS sequence"/>
</dbReference>
<evidence type="ECO:0000313" key="3">
    <source>
        <dbReference type="Proteomes" id="UP000324222"/>
    </source>
</evidence>
<feature type="compositionally biased region" description="Basic and acidic residues" evidence="1">
    <location>
        <begin position="52"/>
        <end position="66"/>
    </location>
</feature>
<dbReference type="AlphaFoldDB" id="A0A5B7H6B3"/>
<evidence type="ECO:0000256" key="1">
    <source>
        <dbReference type="SAM" id="MobiDB-lite"/>
    </source>
</evidence>
<feature type="region of interest" description="Disordered" evidence="1">
    <location>
        <begin position="1"/>
        <end position="33"/>
    </location>
</feature>
<feature type="region of interest" description="Disordered" evidence="1">
    <location>
        <begin position="51"/>
        <end position="140"/>
    </location>
</feature>
<dbReference type="EMBL" id="VSRR010023636">
    <property type="protein sequence ID" value="MPC65643.1"/>
    <property type="molecule type" value="Genomic_DNA"/>
</dbReference>